<dbReference type="PANTHER" id="PTHR31490">
    <property type="entry name" value="GLYCOSYL HYDROLASE"/>
    <property type="match status" value="1"/>
</dbReference>
<dbReference type="OrthoDB" id="9815836at2"/>
<evidence type="ECO:0000256" key="4">
    <source>
        <dbReference type="ARBA" id="ARBA00022729"/>
    </source>
</evidence>
<dbReference type="PANTHER" id="PTHR31490:SF88">
    <property type="entry name" value="BETA-XYLANASE"/>
    <property type="match status" value="1"/>
</dbReference>
<dbReference type="PRINTS" id="PR00134">
    <property type="entry name" value="GLHYDRLASE10"/>
</dbReference>
<dbReference type="SMART" id="SM00633">
    <property type="entry name" value="Glyco_10"/>
    <property type="match status" value="1"/>
</dbReference>
<evidence type="ECO:0000256" key="6">
    <source>
        <dbReference type="ARBA" id="ARBA00023277"/>
    </source>
</evidence>
<dbReference type="PROSITE" id="PS51318">
    <property type="entry name" value="TAT"/>
    <property type="match status" value="1"/>
</dbReference>
<comment type="similarity">
    <text evidence="2 9">Belongs to the glycosyl hydrolase 10 (cellulase F) family.</text>
</comment>
<evidence type="ECO:0000313" key="12">
    <source>
        <dbReference type="EMBL" id="SEH89204.1"/>
    </source>
</evidence>
<dbReference type="GO" id="GO:0031176">
    <property type="term" value="F:endo-1,4-beta-xylanase activity"/>
    <property type="evidence" value="ECO:0007669"/>
    <property type="project" value="UniProtKB-EC"/>
</dbReference>
<evidence type="ECO:0000256" key="9">
    <source>
        <dbReference type="RuleBase" id="RU361174"/>
    </source>
</evidence>
<evidence type="ECO:0000259" key="11">
    <source>
        <dbReference type="PROSITE" id="PS51760"/>
    </source>
</evidence>
<dbReference type="EC" id="3.2.1.8" evidence="9"/>
<keyword evidence="4 10" id="KW-0732">Signal</keyword>
<dbReference type="SUPFAM" id="SSF51445">
    <property type="entry name" value="(Trans)glycosidases"/>
    <property type="match status" value="1"/>
</dbReference>
<keyword evidence="6 9" id="KW-0119">Carbohydrate metabolism</keyword>
<feature type="chain" id="PRO_5011445452" description="Beta-xylanase" evidence="10">
    <location>
        <begin position="26"/>
        <end position="373"/>
    </location>
</feature>
<dbReference type="AlphaFoldDB" id="A0A1H6LL03"/>
<dbReference type="STRING" id="173990.SAMN05660691_01998"/>
<dbReference type="RefSeq" id="WP_092792873.1">
    <property type="nucleotide sequence ID" value="NZ_FNXF01000006.1"/>
</dbReference>
<dbReference type="InterPro" id="IPR017853">
    <property type="entry name" value="GH"/>
</dbReference>
<sequence>MLSRRQFVQSLLGLGVVAAMPACLAKPATTLPGNSTTAALLPGTEVTSLNQIASAAGRLFGSAFDMASINDPQYGSLLKHHCGILTTDYQFKFGTLRWRESEISYSKTDQLMAFARAAGIPVRGHTLIWNEWNPDWLKQASDSRVAYWLDRHIEEVVGRYAGQFHSWDVINEPMWPGHNRESGLRAGPWLRAMGPDYIKRAFDVTARTDPAAKRVLNEAWLDRADHWGRGLRSAFLPLLDKLLDQGTPIDAIGLQCHLAPGNLDMDAFLQLVEQLKQRQLPVYITELDVNDQSFVDDETQRDQQVASTYRDFLQEVLQNPIIEMVQTWQLSDKYSFYQGRQERLVRVLPFDRDMRAKPAYQALATTLAIPRHG</sequence>
<accession>A0A1H6LL03</accession>
<dbReference type="PROSITE" id="PS51760">
    <property type="entry name" value="GH10_2"/>
    <property type="match status" value="1"/>
</dbReference>
<dbReference type="InterPro" id="IPR001000">
    <property type="entry name" value="GH10_dom"/>
</dbReference>
<feature type="signal peptide" evidence="10">
    <location>
        <begin position="1"/>
        <end position="25"/>
    </location>
</feature>
<dbReference type="InterPro" id="IPR006311">
    <property type="entry name" value="TAT_signal"/>
</dbReference>
<dbReference type="Proteomes" id="UP000199371">
    <property type="component" value="Unassembled WGS sequence"/>
</dbReference>
<evidence type="ECO:0000256" key="2">
    <source>
        <dbReference type="ARBA" id="ARBA00007495"/>
    </source>
</evidence>
<dbReference type="InterPro" id="IPR044846">
    <property type="entry name" value="GH10"/>
</dbReference>
<evidence type="ECO:0000256" key="8">
    <source>
        <dbReference type="ARBA" id="ARBA00023326"/>
    </source>
</evidence>
<keyword evidence="13" id="KW-1185">Reference proteome</keyword>
<name>A0A1H6LL03_9GAMM</name>
<comment type="catalytic activity">
    <reaction evidence="1 9">
        <text>Endohydrolysis of (1-&gt;4)-beta-D-xylosidic linkages in xylans.</text>
        <dbReference type="EC" id="3.2.1.8"/>
    </reaction>
</comment>
<keyword evidence="3 12" id="KW-0858">Xylan degradation</keyword>
<evidence type="ECO:0000256" key="5">
    <source>
        <dbReference type="ARBA" id="ARBA00022801"/>
    </source>
</evidence>
<keyword evidence="8 9" id="KW-0624">Polysaccharide degradation</keyword>
<gene>
    <name evidence="12" type="ORF">SAMN05660691_01998</name>
</gene>
<dbReference type="GO" id="GO:0045493">
    <property type="term" value="P:xylan catabolic process"/>
    <property type="evidence" value="ECO:0007669"/>
    <property type="project" value="UniProtKB-KW"/>
</dbReference>
<keyword evidence="5 9" id="KW-0378">Hydrolase</keyword>
<evidence type="ECO:0000256" key="7">
    <source>
        <dbReference type="ARBA" id="ARBA00023295"/>
    </source>
</evidence>
<organism evidence="12 13">
    <name type="scientific">Rheinheimera pacifica</name>
    <dbReference type="NCBI Taxonomy" id="173990"/>
    <lineage>
        <taxon>Bacteria</taxon>
        <taxon>Pseudomonadati</taxon>
        <taxon>Pseudomonadota</taxon>
        <taxon>Gammaproteobacteria</taxon>
        <taxon>Chromatiales</taxon>
        <taxon>Chromatiaceae</taxon>
        <taxon>Rheinheimera</taxon>
    </lineage>
</organism>
<evidence type="ECO:0000256" key="10">
    <source>
        <dbReference type="SAM" id="SignalP"/>
    </source>
</evidence>
<feature type="domain" description="GH10" evidence="11">
    <location>
        <begin position="46"/>
        <end position="366"/>
    </location>
</feature>
<evidence type="ECO:0000313" key="13">
    <source>
        <dbReference type="Proteomes" id="UP000199371"/>
    </source>
</evidence>
<evidence type="ECO:0000256" key="1">
    <source>
        <dbReference type="ARBA" id="ARBA00000681"/>
    </source>
</evidence>
<dbReference type="EMBL" id="FNXF01000006">
    <property type="protein sequence ID" value="SEH89204.1"/>
    <property type="molecule type" value="Genomic_DNA"/>
</dbReference>
<proteinExistence type="inferred from homology"/>
<evidence type="ECO:0000256" key="3">
    <source>
        <dbReference type="ARBA" id="ARBA00022651"/>
    </source>
</evidence>
<dbReference type="Gene3D" id="3.20.20.80">
    <property type="entry name" value="Glycosidases"/>
    <property type="match status" value="1"/>
</dbReference>
<dbReference type="Pfam" id="PF00331">
    <property type="entry name" value="Glyco_hydro_10"/>
    <property type="match status" value="1"/>
</dbReference>
<reference evidence="13" key="1">
    <citation type="submission" date="2016-10" db="EMBL/GenBank/DDBJ databases">
        <authorList>
            <person name="Varghese N."/>
            <person name="Submissions S."/>
        </authorList>
    </citation>
    <scope>NUCLEOTIDE SEQUENCE [LARGE SCALE GENOMIC DNA]</scope>
    <source>
        <strain evidence="13">DSM 17616</strain>
    </source>
</reference>
<keyword evidence="7 9" id="KW-0326">Glycosidase</keyword>
<protein>
    <recommendedName>
        <fullName evidence="9">Beta-xylanase</fullName>
        <ecNumber evidence="9">3.2.1.8</ecNumber>
    </recommendedName>
</protein>